<dbReference type="InterPro" id="IPR031904">
    <property type="entry name" value="Cadherin_CBD"/>
</dbReference>
<evidence type="ECO:0000256" key="12">
    <source>
        <dbReference type="PROSITE-ProRule" id="PRU00043"/>
    </source>
</evidence>
<feature type="compositionally biased region" description="Low complexity" evidence="13">
    <location>
        <begin position="901"/>
        <end position="932"/>
    </location>
</feature>
<evidence type="ECO:0000256" key="13">
    <source>
        <dbReference type="SAM" id="MobiDB-lite"/>
    </source>
</evidence>
<feature type="domain" description="Cadherin" evidence="16">
    <location>
        <begin position="29"/>
        <end position="128"/>
    </location>
</feature>
<dbReference type="FunFam" id="2.60.40.60:FF:000129">
    <property type="entry name" value="protocadherin alpha-C2 isoform X1"/>
    <property type="match status" value="1"/>
</dbReference>
<dbReference type="InterPro" id="IPR020894">
    <property type="entry name" value="Cadherin_CS"/>
</dbReference>
<feature type="domain" description="Cadherin" evidence="16">
    <location>
        <begin position="572"/>
        <end position="669"/>
    </location>
</feature>
<dbReference type="GeneID" id="113067282"/>
<evidence type="ECO:0000256" key="9">
    <source>
        <dbReference type="ARBA" id="ARBA00022989"/>
    </source>
</evidence>
<keyword evidence="8" id="KW-0130">Cell adhesion</keyword>
<evidence type="ECO:0000256" key="3">
    <source>
        <dbReference type="ARBA" id="ARBA00022475"/>
    </source>
</evidence>
<feature type="signal peptide" evidence="15">
    <location>
        <begin position="1"/>
        <end position="22"/>
    </location>
</feature>
<evidence type="ECO:0000256" key="8">
    <source>
        <dbReference type="ARBA" id="ARBA00022889"/>
    </source>
</evidence>
<protein>
    <submittedName>
        <fullName evidence="18">Protocadherin gamma-A5-like isoform X16</fullName>
    </submittedName>
</protein>
<keyword evidence="3" id="KW-1003">Cell membrane</keyword>
<evidence type="ECO:0000256" key="6">
    <source>
        <dbReference type="ARBA" id="ARBA00022737"/>
    </source>
</evidence>
<dbReference type="InterPro" id="IPR013164">
    <property type="entry name" value="Cadherin_N"/>
</dbReference>
<feature type="domain" description="Cadherin" evidence="16">
    <location>
        <begin position="343"/>
        <end position="447"/>
    </location>
</feature>
<dbReference type="PANTHER" id="PTHR24028:SF296">
    <property type="entry name" value="PROTOCADHERIN 1 GAMMA 11 PRECURSOR-RELATED"/>
    <property type="match status" value="1"/>
</dbReference>
<evidence type="ECO:0000256" key="7">
    <source>
        <dbReference type="ARBA" id="ARBA00022837"/>
    </source>
</evidence>
<dbReference type="Proteomes" id="UP000515129">
    <property type="component" value="Chromosome 50"/>
</dbReference>
<evidence type="ECO:0000313" key="17">
    <source>
        <dbReference type="Proteomes" id="UP000515129"/>
    </source>
</evidence>
<feature type="region of interest" description="Disordered" evidence="13">
    <location>
        <begin position="898"/>
        <end position="943"/>
    </location>
</feature>
<dbReference type="Pfam" id="PF00028">
    <property type="entry name" value="Cadherin"/>
    <property type="match status" value="5"/>
</dbReference>
<feature type="domain" description="Cadherin" evidence="16">
    <location>
        <begin position="448"/>
        <end position="557"/>
    </location>
</feature>
<organism evidence="17 18">
    <name type="scientific">Carassius auratus</name>
    <name type="common">Goldfish</name>
    <dbReference type="NCBI Taxonomy" id="7957"/>
    <lineage>
        <taxon>Eukaryota</taxon>
        <taxon>Metazoa</taxon>
        <taxon>Chordata</taxon>
        <taxon>Craniata</taxon>
        <taxon>Vertebrata</taxon>
        <taxon>Euteleostomi</taxon>
        <taxon>Actinopterygii</taxon>
        <taxon>Neopterygii</taxon>
        <taxon>Teleostei</taxon>
        <taxon>Ostariophysi</taxon>
        <taxon>Cypriniformes</taxon>
        <taxon>Cyprinidae</taxon>
        <taxon>Cyprininae</taxon>
        <taxon>Carassius</taxon>
    </lineage>
</organism>
<dbReference type="FunFam" id="2.60.40.60:FF:000001">
    <property type="entry name" value="Protocadherin alpha 2"/>
    <property type="match status" value="1"/>
</dbReference>
<dbReference type="InterPro" id="IPR050174">
    <property type="entry name" value="Protocadherin/Cadherin-CA"/>
</dbReference>
<evidence type="ECO:0000256" key="15">
    <source>
        <dbReference type="SAM" id="SignalP"/>
    </source>
</evidence>
<dbReference type="FunFam" id="2.60.40.60:FF:000006">
    <property type="entry name" value="Protocadherin alpha 2"/>
    <property type="match status" value="1"/>
</dbReference>
<proteinExistence type="predicted"/>
<evidence type="ECO:0000256" key="4">
    <source>
        <dbReference type="ARBA" id="ARBA00022692"/>
    </source>
</evidence>
<dbReference type="GO" id="GO:0005509">
    <property type="term" value="F:calcium ion binding"/>
    <property type="evidence" value="ECO:0007669"/>
    <property type="project" value="UniProtKB-UniRule"/>
</dbReference>
<accession>A0A6P6MGD6</accession>
<dbReference type="PANTHER" id="PTHR24028">
    <property type="entry name" value="CADHERIN-87A"/>
    <property type="match status" value="1"/>
</dbReference>
<dbReference type="Gene3D" id="2.60.40.60">
    <property type="entry name" value="Cadherins"/>
    <property type="match status" value="6"/>
</dbReference>
<dbReference type="SMART" id="SM00112">
    <property type="entry name" value="CA"/>
    <property type="match status" value="6"/>
</dbReference>
<dbReference type="GO" id="GO:0005886">
    <property type="term" value="C:plasma membrane"/>
    <property type="evidence" value="ECO:0007669"/>
    <property type="project" value="UniProtKB-SubCell"/>
</dbReference>
<reference evidence="18" key="1">
    <citation type="submission" date="2025-08" db="UniProtKB">
        <authorList>
            <consortium name="RefSeq"/>
        </authorList>
    </citation>
    <scope>IDENTIFICATION</scope>
    <source>
        <strain evidence="18">Wakin</strain>
        <tissue evidence="18">Muscle</tissue>
    </source>
</reference>
<keyword evidence="17" id="KW-1185">Reference proteome</keyword>
<feature type="chain" id="PRO_5027788945" evidence="15">
    <location>
        <begin position="23"/>
        <end position="943"/>
    </location>
</feature>
<evidence type="ECO:0000256" key="5">
    <source>
        <dbReference type="ARBA" id="ARBA00022729"/>
    </source>
</evidence>
<dbReference type="PROSITE" id="PS50268">
    <property type="entry name" value="CADHERIN_2"/>
    <property type="match status" value="6"/>
</dbReference>
<evidence type="ECO:0000256" key="11">
    <source>
        <dbReference type="ARBA" id="ARBA00023180"/>
    </source>
</evidence>
<gene>
    <name evidence="18" type="primary">LOC113067282</name>
</gene>
<feature type="compositionally biased region" description="Basic residues" evidence="13">
    <location>
        <begin position="933"/>
        <end position="943"/>
    </location>
</feature>
<dbReference type="FunFam" id="2.60.40.60:FF:000007">
    <property type="entry name" value="Protocadherin alpha 2"/>
    <property type="match status" value="1"/>
</dbReference>
<evidence type="ECO:0000256" key="1">
    <source>
        <dbReference type="ARBA" id="ARBA00003436"/>
    </source>
</evidence>
<evidence type="ECO:0000256" key="14">
    <source>
        <dbReference type="SAM" id="Phobius"/>
    </source>
</evidence>
<keyword evidence="9 14" id="KW-1133">Transmembrane helix</keyword>
<dbReference type="FunFam" id="2.60.40.60:FF:000004">
    <property type="entry name" value="Protocadherin 1 gamma 2"/>
    <property type="match status" value="1"/>
</dbReference>
<keyword evidence="6" id="KW-0677">Repeat</keyword>
<dbReference type="Pfam" id="PF08266">
    <property type="entry name" value="Cadherin_2"/>
    <property type="match status" value="1"/>
</dbReference>
<dbReference type="InterPro" id="IPR032455">
    <property type="entry name" value="Cadherin_C"/>
</dbReference>
<dbReference type="RefSeq" id="XP_026095437.1">
    <property type="nucleotide sequence ID" value="XM_026239652.1"/>
</dbReference>
<name>A0A6P6MGD6_CARAU</name>
<feature type="domain" description="Cadherin" evidence="16">
    <location>
        <begin position="238"/>
        <end position="342"/>
    </location>
</feature>
<evidence type="ECO:0000313" key="18">
    <source>
        <dbReference type="RefSeq" id="XP_026095437.1"/>
    </source>
</evidence>
<keyword evidence="11" id="KW-0325">Glycoprotein</keyword>
<dbReference type="SUPFAM" id="SSF49313">
    <property type="entry name" value="Cadherin-like"/>
    <property type="match status" value="6"/>
</dbReference>
<dbReference type="FunFam" id="2.60.40.60:FF:000002">
    <property type="entry name" value="Protocadherin alpha 2"/>
    <property type="match status" value="1"/>
</dbReference>
<keyword evidence="7 12" id="KW-0106">Calcium</keyword>
<dbReference type="GO" id="GO:0009653">
    <property type="term" value="P:anatomical structure morphogenesis"/>
    <property type="evidence" value="ECO:0007669"/>
    <property type="project" value="UniProtKB-ARBA"/>
</dbReference>
<dbReference type="InterPro" id="IPR002126">
    <property type="entry name" value="Cadherin-like_dom"/>
</dbReference>
<dbReference type="Pfam" id="PF16492">
    <property type="entry name" value="Cadherin_C_2"/>
    <property type="match status" value="1"/>
</dbReference>
<feature type="domain" description="Cadherin" evidence="16">
    <location>
        <begin position="129"/>
        <end position="237"/>
    </location>
</feature>
<comment type="function">
    <text evidence="1">Potential calcium-dependent cell-adhesion protein. May be involved in the establishment and maintenance of specific neuronal connections in the brain.</text>
</comment>
<evidence type="ECO:0000256" key="2">
    <source>
        <dbReference type="ARBA" id="ARBA00004251"/>
    </source>
</evidence>
<keyword evidence="10 14" id="KW-0472">Membrane</keyword>
<feature type="transmembrane region" description="Helical" evidence="14">
    <location>
        <begin position="682"/>
        <end position="707"/>
    </location>
</feature>
<dbReference type="CDD" id="cd11304">
    <property type="entry name" value="Cadherin_repeat"/>
    <property type="match status" value="4"/>
</dbReference>
<evidence type="ECO:0000256" key="10">
    <source>
        <dbReference type="ARBA" id="ARBA00023136"/>
    </source>
</evidence>
<keyword evidence="4 14" id="KW-0812">Transmembrane</keyword>
<dbReference type="Pfam" id="PF15974">
    <property type="entry name" value="Cadherin_tail"/>
    <property type="match status" value="1"/>
</dbReference>
<sequence>MSDRTMARQVLLFIWFFSLSSALGQVSYSIPEEMAKGSLVGNIVQDLGLDLKRLKSGKARIYTGDSAEYIELNKERGVLLIKERIDREALCGQTTPCALHFQIILENPMQLYRVTVEVTDINDNAPMFSKAEMRFEINELSSSGARFILERAIDHDVGRNGMQSYSLEPTDNFVLKFQNLPDGNKAVEMVLQTPLDREKKDHISLLLTAFDGGEPQMSGTMKIHITVLDANDNVPVCSQSVYKASIAENSPKGTVLTTVSASDADQGSNGRISFSISSTADKAENIFEVDPESGLVKLIGGIDYELSKYYQIDVQARDEGGHTDSCKIIVDVTDTNDNSPIINIISKSSQISEDSKTGTVLAILNIQDVDSSESGKVNCHLNENVPFVIQSSPDGFFSLVTDGDLDRERESEYNISVTCADEGVPSLSSSVTLSLQISDVNDNAPVFVKSSYEASVQENNTPGLSIFTVRARDADFNQNARVSYILEDSSVNGVPVSSLVSVSADSGVIHAVRSFDYEQIKDFQFRVKAQDGGSPPLSSNVSVKIMIQDQNDNAPQVLYPVQSGASVVAEIVPRSADVGYLVTKVVAVDVDSGQNAWLSYKLQKATDRALFEVGLQNGEIRTVRQVTDKDSVKQRLTVVVEDNGQPSRSATVNVNVAVADSFPEVLSEFTDFTHDKDYNDNLTFYLVLALAVVSFLFIVSIFAILSVKCYRWRRERMFYKSGANLPVIPYYPPLYADVGGTGTLQHVYNYEVCRTTDSRKSDLKYGRPCSESIISLDSSGTQTLTYAQRGNVINEQFDEQQKPPNADWRFTQNQRPGPSGAAATPEVAVGTGPWPNPPTEAEQLQALMAAANEVSEATNTLGPGTMGLSTRYNPQFTLQHVPDYRQNVYIPGSTATLTSSQQQAQQALPPQQAAIAAAAAQPEPPKAAQTPASKKKPTKKEKK</sequence>
<dbReference type="InterPro" id="IPR015919">
    <property type="entry name" value="Cadherin-like_sf"/>
</dbReference>
<dbReference type="AlphaFoldDB" id="A0A6P6MGD6"/>
<evidence type="ECO:0000259" key="16">
    <source>
        <dbReference type="PROSITE" id="PS50268"/>
    </source>
</evidence>
<keyword evidence="5 15" id="KW-0732">Signal</keyword>
<dbReference type="GO" id="GO:0007156">
    <property type="term" value="P:homophilic cell adhesion via plasma membrane adhesion molecules"/>
    <property type="evidence" value="ECO:0007669"/>
    <property type="project" value="InterPro"/>
</dbReference>
<comment type="subcellular location">
    <subcellularLocation>
        <location evidence="2">Cell membrane</location>
        <topology evidence="2">Single-pass type I membrane protein</topology>
    </subcellularLocation>
</comment>
<dbReference type="PROSITE" id="PS00232">
    <property type="entry name" value="CADHERIN_1"/>
    <property type="match status" value="3"/>
</dbReference>
<dbReference type="PRINTS" id="PR00205">
    <property type="entry name" value="CADHERIN"/>
</dbReference>